<proteinExistence type="predicted"/>
<evidence type="ECO:0000313" key="2">
    <source>
        <dbReference type="Proteomes" id="UP000015102"/>
    </source>
</evidence>
<evidence type="ECO:0000313" key="1">
    <source>
        <dbReference type="EnsemblMetazoa" id="MESCA010142-PA"/>
    </source>
</evidence>
<dbReference type="AlphaFoldDB" id="T1H1S4"/>
<organism evidence="1 2">
    <name type="scientific">Megaselia scalaris</name>
    <name type="common">Humpbacked fly</name>
    <name type="synonym">Phora scalaris</name>
    <dbReference type="NCBI Taxonomy" id="36166"/>
    <lineage>
        <taxon>Eukaryota</taxon>
        <taxon>Metazoa</taxon>
        <taxon>Ecdysozoa</taxon>
        <taxon>Arthropoda</taxon>
        <taxon>Hexapoda</taxon>
        <taxon>Insecta</taxon>
        <taxon>Pterygota</taxon>
        <taxon>Neoptera</taxon>
        <taxon>Endopterygota</taxon>
        <taxon>Diptera</taxon>
        <taxon>Brachycera</taxon>
        <taxon>Muscomorpha</taxon>
        <taxon>Platypezoidea</taxon>
        <taxon>Phoridae</taxon>
        <taxon>Megaseliini</taxon>
        <taxon>Megaselia</taxon>
    </lineage>
</organism>
<dbReference type="EnsemblMetazoa" id="MESCA010142-RA">
    <property type="protein sequence ID" value="MESCA010142-PA"/>
    <property type="gene ID" value="MESCA010142"/>
</dbReference>
<sequence>MNLPITRREDNTGVPLFRHLLYPNFIKQCSVETFSRTVFQSLFLPLQIFPTSMHRHSGAFMYVYFIMKFTLNKSCYKVHLMYISSNFTGIAKSNLIDEYHTTSDNVCHFAINMP</sequence>
<reference evidence="2" key="1">
    <citation type="submission" date="2013-02" db="EMBL/GenBank/DDBJ databases">
        <authorList>
            <person name="Hughes D."/>
        </authorList>
    </citation>
    <scope>NUCLEOTIDE SEQUENCE</scope>
    <source>
        <strain>Durham</strain>
        <strain evidence="2">NC isolate 2 -- Noor lab</strain>
    </source>
</reference>
<dbReference type="Proteomes" id="UP000015102">
    <property type="component" value="Unassembled WGS sequence"/>
</dbReference>
<accession>T1H1S4</accession>
<reference evidence="1" key="2">
    <citation type="submission" date="2015-06" db="UniProtKB">
        <authorList>
            <consortium name="EnsemblMetazoa"/>
        </authorList>
    </citation>
    <scope>IDENTIFICATION</scope>
</reference>
<name>T1H1S4_MEGSC</name>
<dbReference type="HOGENOM" id="CLU_2123881_0_0_1"/>
<keyword evidence="2" id="KW-1185">Reference proteome</keyword>
<dbReference type="EMBL" id="CAQQ02382196">
    <property type="status" value="NOT_ANNOTATED_CDS"/>
    <property type="molecule type" value="Genomic_DNA"/>
</dbReference>
<protein>
    <submittedName>
        <fullName evidence="1">Uncharacterized protein</fullName>
    </submittedName>
</protein>
<dbReference type="EMBL" id="CAQQ02382197">
    <property type="status" value="NOT_ANNOTATED_CDS"/>
    <property type="molecule type" value="Genomic_DNA"/>
</dbReference>